<evidence type="ECO:0000256" key="8">
    <source>
        <dbReference type="SAM" id="SignalP"/>
    </source>
</evidence>
<dbReference type="InterPro" id="IPR038063">
    <property type="entry name" value="Transpep_catalytic_dom"/>
</dbReference>
<dbReference type="Gene3D" id="2.60.40.3710">
    <property type="match status" value="1"/>
</dbReference>
<feature type="chain" id="PRO_5045998796" evidence="8">
    <location>
        <begin position="33"/>
        <end position="401"/>
    </location>
</feature>
<organism evidence="10 11">
    <name type="scientific">Nocardioides jiangxiensis</name>
    <dbReference type="NCBI Taxonomy" id="3064524"/>
    <lineage>
        <taxon>Bacteria</taxon>
        <taxon>Bacillati</taxon>
        <taxon>Actinomycetota</taxon>
        <taxon>Actinomycetes</taxon>
        <taxon>Propionibacteriales</taxon>
        <taxon>Nocardioidaceae</taxon>
        <taxon>Nocardioides</taxon>
    </lineage>
</organism>
<reference evidence="10 11" key="1">
    <citation type="submission" date="2023-07" db="EMBL/GenBank/DDBJ databases">
        <title>Nocardioides sp. nov WY-20 isolated from soil.</title>
        <authorList>
            <person name="Liu B."/>
            <person name="Wan Y."/>
        </authorList>
    </citation>
    <scope>NUCLEOTIDE SEQUENCE [LARGE SCALE GENOMIC DNA]</scope>
    <source>
        <strain evidence="10 11">WY-20</strain>
    </source>
</reference>
<keyword evidence="2" id="KW-0808">Transferase</keyword>
<comment type="pathway">
    <text evidence="1 7">Cell wall biogenesis; peptidoglycan biosynthesis.</text>
</comment>
<keyword evidence="6 7" id="KW-0961">Cell wall biogenesis/degradation</keyword>
<evidence type="ECO:0000256" key="1">
    <source>
        <dbReference type="ARBA" id="ARBA00004752"/>
    </source>
</evidence>
<feature type="signal peptide" evidence="8">
    <location>
        <begin position="1"/>
        <end position="32"/>
    </location>
</feature>
<name>A0ABT9B7J0_9ACTN</name>
<dbReference type="EMBL" id="JAUQTA010000002">
    <property type="protein sequence ID" value="MDO7869266.1"/>
    <property type="molecule type" value="Genomic_DNA"/>
</dbReference>
<dbReference type="Pfam" id="PF03734">
    <property type="entry name" value="YkuD"/>
    <property type="match status" value="1"/>
</dbReference>
<feature type="active site" description="Proton donor/acceptor" evidence="7">
    <location>
        <position position="330"/>
    </location>
</feature>
<dbReference type="InterPro" id="IPR050979">
    <property type="entry name" value="LD-transpeptidase"/>
</dbReference>
<evidence type="ECO:0000256" key="4">
    <source>
        <dbReference type="ARBA" id="ARBA00022984"/>
    </source>
</evidence>
<keyword evidence="4 7" id="KW-0573">Peptidoglycan synthesis</keyword>
<proteinExistence type="predicted"/>
<keyword evidence="3 7" id="KW-0133">Cell shape</keyword>
<dbReference type="PANTHER" id="PTHR30582:SF2">
    <property type="entry name" value="L,D-TRANSPEPTIDASE YCIB-RELATED"/>
    <property type="match status" value="1"/>
</dbReference>
<keyword evidence="11" id="KW-1185">Reference proteome</keyword>
<evidence type="ECO:0000256" key="5">
    <source>
        <dbReference type="ARBA" id="ARBA00023315"/>
    </source>
</evidence>
<feature type="domain" description="L,D-TPase catalytic" evidence="9">
    <location>
        <begin position="246"/>
        <end position="372"/>
    </location>
</feature>
<dbReference type="CDD" id="cd16913">
    <property type="entry name" value="YkuD_like"/>
    <property type="match status" value="1"/>
</dbReference>
<keyword evidence="8" id="KW-0732">Signal</keyword>
<dbReference type="Gene3D" id="2.40.440.10">
    <property type="entry name" value="L,D-transpeptidase catalytic domain-like"/>
    <property type="match status" value="1"/>
</dbReference>
<keyword evidence="5" id="KW-0012">Acyltransferase</keyword>
<comment type="caution">
    <text evidence="10">The sequence shown here is derived from an EMBL/GenBank/DDBJ whole genome shotgun (WGS) entry which is preliminary data.</text>
</comment>
<evidence type="ECO:0000256" key="3">
    <source>
        <dbReference type="ARBA" id="ARBA00022960"/>
    </source>
</evidence>
<gene>
    <name evidence="10" type="ORF">Q5722_12920</name>
</gene>
<dbReference type="Pfam" id="PF17964">
    <property type="entry name" value="Big_10"/>
    <property type="match status" value="1"/>
</dbReference>
<evidence type="ECO:0000313" key="11">
    <source>
        <dbReference type="Proteomes" id="UP001233314"/>
    </source>
</evidence>
<dbReference type="PANTHER" id="PTHR30582">
    <property type="entry name" value="L,D-TRANSPEPTIDASE"/>
    <property type="match status" value="1"/>
</dbReference>
<evidence type="ECO:0000256" key="7">
    <source>
        <dbReference type="PROSITE-ProRule" id="PRU01373"/>
    </source>
</evidence>
<dbReference type="CDD" id="cd13432">
    <property type="entry name" value="LDT_IgD_like_2"/>
    <property type="match status" value="1"/>
</dbReference>
<dbReference type="InterPro" id="IPR005490">
    <property type="entry name" value="LD_TPept_cat_dom"/>
</dbReference>
<sequence>MTVGLSLSARVATGLGALALLTACNAVPSALGGGSSDSASPSKDVPVPTLTTTVSGSSVPLDARVATKVADGTLTKVRMQARSGETKGAFVAGRLAEDGTGWRATGPLEPATTYVIFAKATDEGGTTVPVRSRFTTVALDDAHEAFPSIAPLAGETVGIGMPVIVSFDAPVEDKAAFEKRMKVTSSPAQDGAWRWLSDREVHWRPAKYWKPGTDVHVDLDLNSVPAGNGIYGQESRTIDFHIGDAHVYRVNAKTDQMQVYSNGALLRTLPITTGMPGFTTRSGTKVIIEKAAKHTMDSETVGIGKDNPLYYHVDDVQWTMRLTYSGEFIHAAPWSVASQGHANVSHGCTGMSTANAEWLFNMSRRGDVVETTGTDRPMELTNGYGDWNLSFVDWKAGSALR</sequence>
<dbReference type="PROSITE" id="PS52029">
    <property type="entry name" value="LD_TPASE"/>
    <property type="match status" value="1"/>
</dbReference>
<dbReference type="Gene3D" id="2.60.40.3780">
    <property type="match status" value="1"/>
</dbReference>
<dbReference type="SUPFAM" id="SSF141523">
    <property type="entry name" value="L,D-transpeptidase catalytic domain-like"/>
    <property type="match status" value="1"/>
</dbReference>
<feature type="active site" description="Nucleophile" evidence="7">
    <location>
        <position position="348"/>
    </location>
</feature>
<evidence type="ECO:0000259" key="9">
    <source>
        <dbReference type="PROSITE" id="PS52029"/>
    </source>
</evidence>
<dbReference type="InterPro" id="IPR041280">
    <property type="entry name" value="Big_10"/>
</dbReference>
<evidence type="ECO:0000256" key="6">
    <source>
        <dbReference type="ARBA" id="ARBA00023316"/>
    </source>
</evidence>
<evidence type="ECO:0000313" key="10">
    <source>
        <dbReference type="EMBL" id="MDO7869266.1"/>
    </source>
</evidence>
<protein>
    <submittedName>
        <fullName evidence="10">Ig-like domain-containing protein</fullName>
    </submittedName>
</protein>
<dbReference type="RefSeq" id="WP_305028666.1">
    <property type="nucleotide sequence ID" value="NZ_JAUQTA010000002.1"/>
</dbReference>
<accession>A0ABT9B7J0</accession>
<evidence type="ECO:0000256" key="2">
    <source>
        <dbReference type="ARBA" id="ARBA00022679"/>
    </source>
</evidence>
<dbReference type="Proteomes" id="UP001233314">
    <property type="component" value="Unassembled WGS sequence"/>
</dbReference>